<organism evidence="6 7">
    <name type="scientific">Mesotoga infera</name>
    <dbReference type="NCBI Taxonomy" id="1236046"/>
    <lineage>
        <taxon>Bacteria</taxon>
        <taxon>Thermotogati</taxon>
        <taxon>Thermotogota</taxon>
        <taxon>Thermotogae</taxon>
        <taxon>Kosmotogales</taxon>
        <taxon>Kosmotogaceae</taxon>
        <taxon>Mesotoga</taxon>
    </lineage>
</organism>
<dbReference type="Proteomes" id="UP000250796">
    <property type="component" value="Chromosome MESINF"/>
</dbReference>
<evidence type="ECO:0000256" key="1">
    <source>
        <dbReference type="ARBA" id="ARBA00005656"/>
    </source>
</evidence>
<dbReference type="PANTHER" id="PTHR43356">
    <property type="entry name" value="PHOSPHATE ACETYLTRANSFERASE"/>
    <property type="match status" value="1"/>
</dbReference>
<keyword evidence="4" id="KW-0812">Transmembrane</keyword>
<keyword evidence="2 6" id="KW-0808">Transferase</keyword>
<dbReference type="GO" id="GO:0050182">
    <property type="term" value="F:phosphate butyryltransferase activity"/>
    <property type="evidence" value="ECO:0007669"/>
    <property type="project" value="UniProtKB-EC"/>
</dbReference>
<name>A0A7Z7LFS3_9BACT</name>
<sequence length="301" mass="31591">MVDMKNFSDLIRLAKGREPKRVVLIGSEDREGVKALKLAVEEGIALPIFVGDEKRTSQILSEEGLEIEVIPAYSSDEACEKGVKLVRQGRADIVMKGLVKTSTLLKAVLNKEWGLRSGKVLSHIAALDVPSIDRIVFVTDGGMIIKPDLQTKVSIIENAVKFLRSIGYEKPKVALITAVEVVNDEMPETLDAAVIAKMAQRGQISSCEVDGPLGLDNALSLEAAKIKNVTGPVAGMADLLVVPEIAAGNFLGKSAVYLAGGTIAGLVVGAIAPIVIVSRADSASSKLASIALASLSTGGNP</sequence>
<accession>A0A7Z7LFS3</accession>
<keyword evidence="3 6" id="KW-0012">Acyltransferase</keyword>
<reference evidence="6 7" key="1">
    <citation type="submission" date="2017-01" db="EMBL/GenBank/DDBJ databases">
        <authorList>
            <person name="Erauso G."/>
        </authorList>
    </citation>
    <scope>NUCLEOTIDE SEQUENCE [LARGE SCALE GENOMIC DNA]</scope>
    <source>
        <strain evidence="6">MESINF1</strain>
    </source>
</reference>
<evidence type="ECO:0000256" key="2">
    <source>
        <dbReference type="ARBA" id="ARBA00022679"/>
    </source>
</evidence>
<keyword evidence="7" id="KW-1185">Reference proteome</keyword>
<keyword evidence="4" id="KW-0472">Membrane</keyword>
<dbReference type="EMBL" id="LS974202">
    <property type="protein sequence ID" value="SSC13285.1"/>
    <property type="molecule type" value="Genomic_DNA"/>
</dbReference>
<dbReference type="Gene3D" id="3.40.718.10">
    <property type="entry name" value="Isopropylmalate Dehydrogenase"/>
    <property type="match status" value="1"/>
</dbReference>
<dbReference type="InterPro" id="IPR050500">
    <property type="entry name" value="Phos_Acetyltrans/Butyryltrans"/>
</dbReference>
<feature type="domain" description="Phosphate acetyl/butaryl transferase" evidence="5">
    <location>
        <begin position="79"/>
        <end position="293"/>
    </location>
</feature>
<protein>
    <submittedName>
        <fullName evidence="6">Phosphate butyryltransferase</fullName>
        <ecNumber evidence="6">2.3.1.19</ecNumber>
    </submittedName>
</protein>
<evidence type="ECO:0000313" key="7">
    <source>
        <dbReference type="Proteomes" id="UP000250796"/>
    </source>
</evidence>
<evidence type="ECO:0000313" key="6">
    <source>
        <dbReference type="EMBL" id="SSC13285.1"/>
    </source>
</evidence>
<dbReference type="EC" id="2.3.1.19" evidence="6"/>
<dbReference type="InterPro" id="IPR012147">
    <property type="entry name" value="P_Ac_Bu_trans"/>
</dbReference>
<proteinExistence type="inferred from homology"/>
<gene>
    <name evidence="6" type="primary">ptb</name>
    <name evidence="6" type="ORF">MESINF_1841</name>
</gene>
<comment type="similarity">
    <text evidence="1">Belongs to the phosphate acetyltransferase and butyryltransferase family.</text>
</comment>
<feature type="transmembrane region" description="Helical" evidence="4">
    <location>
        <begin position="255"/>
        <end position="277"/>
    </location>
</feature>
<dbReference type="Pfam" id="PF01515">
    <property type="entry name" value="PTA_PTB"/>
    <property type="match status" value="1"/>
</dbReference>
<dbReference type="InterPro" id="IPR002505">
    <property type="entry name" value="PTA_PTB"/>
</dbReference>
<dbReference type="PIRSF" id="PIRSF000428">
    <property type="entry name" value="P_Ac_trans"/>
    <property type="match status" value="1"/>
</dbReference>
<dbReference type="SUPFAM" id="SSF53659">
    <property type="entry name" value="Isocitrate/Isopropylmalate dehydrogenase-like"/>
    <property type="match status" value="1"/>
</dbReference>
<dbReference type="NCBIfam" id="NF006045">
    <property type="entry name" value="PRK08190.1"/>
    <property type="match status" value="1"/>
</dbReference>
<dbReference type="KEGG" id="minf:MESINF_1841"/>
<dbReference type="AlphaFoldDB" id="A0A7Z7LFS3"/>
<keyword evidence="4" id="KW-1133">Transmembrane helix</keyword>
<evidence type="ECO:0000259" key="5">
    <source>
        <dbReference type="Pfam" id="PF01515"/>
    </source>
</evidence>
<evidence type="ECO:0000256" key="4">
    <source>
        <dbReference type="SAM" id="Phobius"/>
    </source>
</evidence>
<evidence type="ECO:0000256" key="3">
    <source>
        <dbReference type="ARBA" id="ARBA00023315"/>
    </source>
</evidence>
<dbReference type="PANTHER" id="PTHR43356:SF2">
    <property type="entry name" value="PHOSPHATE ACETYLTRANSFERASE"/>
    <property type="match status" value="1"/>
</dbReference>